<comment type="subcellular location">
    <subcellularLocation>
        <location evidence="1">Membrane</location>
        <topology evidence="1">Multi-pass membrane protein</topology>
    </subcellularLocation>
</comment>
<dbReference type="GO" id="GO:0016020">
    <property type="term" value="C:membrane"/>
    <property type="evidence" value="ECO:0007669"/>
    <property type="project" value="UniProtKB-SubCell"/>
</dbReference>
<keyword evidence="3" id="KW-0813">Transport</keyword>
<evidence type="ECO:0000256" key="6">
    <source>
        <dbReference type="ARBA" id="ARBA00022989"/>
    </source>
</evidence>
<dbReference type="PANTHER" id="PTHR34975">
    <property type="entry name" value="SPORE GERMINATION PROTEIN A2"/>
    <property type="match status" value="1"/>
</dbReference>
<evidence type="ECO:0000256" key="3">
    <source>
        <dbReference type="ARBA" id="ARBA00022448"/>
    </source>
</evidence>
<sequence>MLNINRDVFLYGGKTLNNLTKQISVFQTFTLLLLSQFPIQILIIVPFVLEAVKRDSWISILLSLLLTFFLIPVVTQITKKRSSQKLPSWINQRSNNVIKGIMLGIIQLYLLLTAYMVCKQLVTHTKIIYLHKTPLVFLILPLLFLVFLIAKSGIQTIAICSGILYPLMFIFQMIAIFGNIPYVNLSMFTPVLENGIAGVWNALPWSISGFLDFLFLWVLISHFSEKDNNKTFMGVLILSGIVVLFVTVASVLIFGPFGAVTQRFPIFEQWRLVMISKYVEHVDFLFMFIRLSASMMRSVLCIYLSAGMVRWTSPSYRAWYLGGICALLFVLLLVPESDPHFVMASRKVYIPLIMFSSLIVLIVLWLLTFRRVEENM</sequence>
<accession>A0A1U9YSA9</accession>
<name>A0A1U9YSA9_9BACL</name>
<keyword evidence="6" id="KW-1133">Transmembrane helix</keyword>
<dbReference type="Proteomes" id="UP000192727">
    <property type="component" value="Chromosome"/>
</dbReference>
<dbReference type="InterPro" id="IPR004761">
    <property type="entry name" value="Spore_GerAB"/>
</dbReference>
<evidence type="ECO:0000313" key="9">
    <source>
        <dbReference type="Proteomes" id="UP000192727"/>
    </source>
</evidence>
<keyword evidence="4" id="KW-0309">Germination</keyword>
<evidence type="ECO:0000256" key="1">
    <source>
        <dbReference type="ARBA" id="ARBA00004141"/>
    </source>
</evidence>
<evidence type="ECO:0000256" key="2">
    <source>
        <dbReference type="ARBA" id="ARBA00007998"/>
    </source>
</evidence>
<keyword evidence="7" id="KW-0472">Membrane</keyword>
<dbReference type="EMBL" id="CP020557">
    <property type="protein sequence ID" value="ARF66629.1"/>
    <property type="molecule type" value="Genomic_DNA"/>
</dbReference>
<dbReference type="NCBIfam" id="TIGR00912">
    <property type="entry name" value="2A0309"/>
    <property type="match status" value="1"/>
</dbReference>
<dbReference type="PANTHER" id="PTHR34975:SF2">
    <property type="entry name" value="SPORE GERMINATION PROTEIN A2"/>
    <property type="match status" value="1"/>
</dbReference>
<evidence type="ECO:0000256" key="5">
    <source>
        <dbReference type="ARBA" id="ARBA00022692"/>
    </source>
</evidence>
<proteinExistence type="inferred from homology"/>
<gene>
    <name evidence="8" type="ORF">B7C51_00670</name>
</gene>
<organism evidence="8 9">
    <name type="scientific">Paenibacillus larvae subsp. pulvifaciens</name>
    <dbReference type="NCBI Taxonomy" id="1477"/>
    <lineage>
        <taxon>Bacteria</taxon>
        <taxon>Bacillati</taxon>
        <taxon>Bacillota</taxon>
        <taxon>Bacilli</taxon>
        <taxon>Bacillales</taxon>
        <taxon>Paenibacillaceae</taxon>
        <taxon>Paenibacillus</taxon>
    </lineage>
</organism>
<evidence type="ECO:0000256" key="4">
    <source>
        <dbReference type="ARBA" id="ARBA00022544"/>
    </source>
</evidence>
<keyword evidence="5" id="KW-0812">Transmembrane</keyword>
<protein>
    <submittedName>
        <fullName evidence="8">Uncharacterized protein</fullName>
    </submittedName>
</protein>
<reference evidence="8 9" key="1">
    <citation type="submission" date="2017-03" db="EMBL/GenBank/DDBJ databases">
        <title>Paenibacillus larvae genome sequencing.</title>
        <authorList>
            <person name="Dingman D.W."/>
        </authorList>
    </citation>
    <scope>NUCLEOTIDE SEQUENCE [LARGE SCALE GENOMIC DNA]</scope>
    <source>
        <strain evidence="8 9">SAG 10367</strain>
    </source>
</reference>
<evidence type="ECO:0000256" key="7">
    <source>
        <dbReference type="ARBA" id="ARBA00023136"/>
    </source>
</evidence>
<dbReference type="AlphaFoldDB" id="A0A1U9YSA9"/>
<dbReference type="GO" id="GO:0009847">
    <property type="term" value="P:spore germination"/>
    <property type="evidence" value="ECO:0007669"/>
    <property type="project" value="InterPro"/>
</dbReference>
<comment type="similarity">
    <text evidence="2">Belongs to the amino acid-polyamine-organocation (APC) superfamily. Spore germination protein (SGP) (TC 2.A.3.9) family.</text>
</comment>
<dbReference type="Pfam" id="PF03845">
    <property type="entry name" value="Spore_permease"/>
    <property type="match status" value="1"/>
</dbReference>
<evidence type="ECO:0000313" key="8">
    <source>
        <dbReference type="EMBL" id="ARF66629.1"/>
    </source>
</evidence>